<dbReference type="AlphaFoldDB" id="A0A382HY55"/>
<dbReference type="InterPro" id="IPR002716">
    <property type="entry name" value="PIN_dom"/>
</dbReference>
<evidence type="ECO:0000313" key="2">
    <source>
        <dbReference type="EMBL" id="SVB92228.1"/>
    </source>
</evidence>
<dbReference type="EMBL" id="UINC01064003">
    <property type="protein sequence ID" value="SVB92228.1"/>
    <property type="molecule type" value="Genomic_DNA"/>
</dbReference>
<dbReference type="NCBIfam" id="TIGR00028">
    <property type="entry name" value="Mtu_PIN_fam"/>
    <property type="match status" value="1"/>
</dbReference>
<name>A0A382HY55_9ZZZZ</name>
<feature type="domain" description="PIN" evidence="1">
    <location>
        <begin position="1"/>
        <end position="123"/>
    </location>
</feature>
<proteinExistence type="predicted"/>
<dbReference type="InterPro" id="IPR006226">
    <property type="entry name" value="Mtu_PIN"/>
</dbReference>
<feature type="non-terminal residue" evidence="2">
    <location>
        <position position="1"/>
    </location>
</feature>
<sequence>VLVYAFRQDSVKHEECRDWLNEQIRNRNGLVLIDIVLVGFLRICTHSKIFREPSSISEATNFLTVMISNQNVNLTSSTPETWHTFSRILDKTNIQGNKISDAWLAAISIERNLTWISTDSDFNLFPDLKLQNPFKPK</sequence>
<protein>
    <recommendedName>
        <fullName evidence="1">PIN domain-containing protein</fullName>
    </recommendedName>
</protein>
<accession>A0A382HY55</accession>
<dbReference type="GO" id="GO:0016788">
    <property type="term" value="F:hydrolase activity, acting on ester bonds"/>
    <property type="evidence" value="ECO:0007669"/>
    <property type="project" value="InterPro"/>
</dbReference>
<dbReference type="SUPFAM" id="SSF88723">
    <property type="entry name" value="PIN domain-like"/>
    <property type="match status" value="1"/>
</dbReference>
<organism evidence="2">
    <name type="scientific">marine metagenome</name>
    <dbReference type="NCBI Taxonomy" id="408172"/>
    <lineage>
        <taxon>unclassified sequences</taxon>
        <taxon>metagenomes</taxon>
        <taxon>ecological metagenomes</taxon>
    </lineage>
</organism>
<evidence type="ECO:0000259" key="1">
    <source>
        <dbReference type="Pfam" id="PF01850"/>
    </source>
</evidence>
<dbReference type="Gene3D" id="3.40.50.1010">
    <property type="entry name" value="5'-nuclease"/>
    <property type="match status" value="1"/>
</dbReference>
<dbReference type="InterPro" id="IPR029060">
    <property type="entry name" value="PIN-like_dom_sf"/>
</dbReference>
<dbReference type="Pfam" id="PF01850">
    <property type="entry name" value="PIN"/>
    <property type="match status" value="1"/>
</dbReference>
<reference evidence="2" key="1">
    <citation type="submission" date="2018-05" db="EMBL/GenBank/DDBJ databases">
        <authorList>
            <person name="Lanie J.A."/>
            <person name="Ng W.-L."/>
            <person name="Kazmierczak K.M."/>
            <person name="Andrzejewski T.M."/>
            <person name="Davidsen T.M."/>
            <person name="Wayne K.J."/>
            <person name="Tettelin H."/>
            <person name="Glass J.I."/>
            <person name="Rusch D."/>
            <person name="Podicherti R."/>
            <person name="Tsui H.-C.T."/>
            <person name="Winkler M.E."/>
        </authorList>
    </citation>
    <scope>NUCLEOTIDE SEQUENCE</scope>
</reference>
<gene>
    <name evidence="2" type="ORF">METZ01_LOCUS245082</name>
</gene>